<gene>
    <name evidence="1" type="ORF">A3Q56_08775</name>
</gene>
<keyword evidence="2" id="KW-1185">Reference proteome</keyword>
<accession>A0A177AN80</accession>
<sequence length="120" mass="13982">MELNPQTLSVESAKCFNSLNNFKYNNIYNNVTHCRPNIDTFLANPDIQQKLHRLPSLVRGYLDKHALMLLSKLYNDNSEKSLEKFNLEKVNCSTSTKADKMRLISMIKKKIQDLKFRNVC</sequence>
<dbReference type="OrthoDB" id="10028852at2759"/>
<evidence type="ECO:0000313" key="2">
    <source>
        <dbReference type="Proteomes" id="UP000078046"/>
    </source>
</evidence>
<dbReference type="Proteomes" id="UP000078046">
    <property type="component" value="Unassembled WGS sequence"/>
</dbReference>
<dbReference type="EMBL" id="LWCA01003402">
    <property type="protein sequence ID" value="OAF63516.1"/>
    <property type="molecule type" value="Genomic_DNA"/>
</dbReference>
<protein>
    <submittedName>
        <fullName evidence="1">Uncharacterized protein</fullName>
    </submittedName>
</protein>
<proteinExistence type="predicted"/>
<dbReference type="AlphaFoldDB" id="A0A177AN80"/>
<organism evidence="1 2">
    <name type="scientific">Intoshia linei</name>
    <dbReference type="NCBI Taxonomy" id="1819745"/>
    <lineage>
        <taxon>Eukaryota</taxon>
        <taxon>Metazoa</taxon>
        <taxon>Spiralia</taxon>
        <taxon>Lophotrochozoa</taxon>
        <taxon>Mesozoa</taxon>
        <taxon>Orthonectida</taxon>
        <taxon>Rhopaluridae</taxon>
        <taxon>Intoshia</taxon>
    </lineage>
</organism>
<reference evidence="1 2" key="1">
    <citation type="submission" date="2016-04" db="EMBL/GenBank/DDBJ databases">
        <title>The genome of Intoshia linei affirms orthonectids as highly simplified spiralians.</title>
        <authorList>
            <person name="Mikhailov K.V."/>
            <person name="Slusarev G.S."/>
            <person name="Nikitin M.A."/>
            <person name="Logacheva M.D."/>
            <person name="Penin A."/>
            <person name="Aleoshin V."/>
            <person name="Panchin Y.V."/>
        </authorList>
    </citation>
    <scope>NUCLEOTIDE SEQUENCE [LARGE SCALE GENOMIC DNA]</scope>
    <source>
        <strain evidence="1">Intl2013</strain>
        <tissue evidence="1">Whole animal</tissue>
    </source>
</reference>
<evidence type="ECO:0000313" key="1">
    <source>
        <dbReference type="EMBL" id="OAF63516.1"/>
    </source>
</evidence>
<comment type="caution">
    <text evidence="1">The sequence shown here is derived from an EMBL/GenBank/DDBJ whole genome shotgun (WGS) entry which is preliminary data.</text>
</comment>
<name>A0A177AN80_9BILA</name>